<organism evidence="2 3">
    <name type="scientific">Marilutibacter spongiae</name>
    <dbReference type="NCBI Taxonomy" id="2025720"/>
    <lineage>
        <taxon>Bacteria</taxon>
        <taxon>Pseudomonadati</taxon>
        <taxon>Pseudomonadota</taxon>
        <taxon>Gammaproteobacteria</taxon>
        <taxon>Lysobacterales</taxon>
        <taxon>Lysobacteraceae</taxon>
        <taxon>Marilutibacter</taxon>
    </lineage>
</organism>
<accession>A0A7W3TMF5</accession>
<gene>
    <name evidence="2" type="ORF">H4F98_10705</name>
</gene>
<dbReference type="Proteomes" id="UP000523196">
    <property type="component" value="Unassembled WGS sequence"/>
</dbReference>
<feature type="chain" id="PRO_5030617431" description="Lipoprotein" evidence="1">
    <location>
        <begin position="23"/>
        <end position="154"/>
    </location>
</feature>
<name>A0A7W3TMF5_9GAMM</name>
<feature type="signal peptide" evidence="1">
    <location>
        <begin position="1"/>
        <end position="22"/>
    </location>
</feature>
<comment type="caution">
    <text evidence="2">The sequence shown here is derived from an EMBL/GenBank/DDBJ whole genome shotgun (WGS) entry which is preliminary data.</text>
</comment>
<dbReference type="AlphaFoldDB" id="A0A7W3TMF5"/>
<keyword evidence="1" id="KW-0732">Signal</keyword>
<sequence>MRSAPGCALLAVLVAAGLSACATGDRISDDERLAIYRAHAGEPVKSFRYFGRFDSWTPLGDEALAIWTRPQEAYLLEFDGSCYNLDFATAIALSDQGGMVYAKFDKVTVLGAGAGAVSIPCIIGEIRPLDTRAIKAAEADRRENGTQPADASDG</sequence>
<evidence type="ECO:0000313" key="3">
    <source>
        <dbReference type="Proteomes" id="UP000523196"/>
    </source>
</evidence>
<protein>
    <recommendedName>
        <fullName evidence="4">Lipoprotein</fullName>
    </recommendedName>
</protein>
<evidence type="ECO:0008006" key="4">
    <source>
        <dbReference type="Google" id="ProtNLM"/>
    </source>
</evidence>
<dbReference type="EMBL" id="JACHTF010000010">
    <property type="protein sequence ID" value="MBB1061046.1"/>
    <property type="molecule type" value="Genomic_DNA"/>
</dbReference>
<dbReference type="InterPro" id="IPR045500">
    <property type="entry name" value="DUF6491"/>
</dbReference>
<proteinExistence type="predicted"/>
<reference evidence="2 3" key="1">
    <citation type="submission" date="2020-08" db="EMBL/GenBank/DDBJ databases">
        <authorList>
            <person name="Xu S."/>
            <person name="Li A."/>
        </authorList>
    </citation>
    <scope>NUCLEOTIDE SEQUENCE [LARGE SCALE GENOMIC DNA]</scope>
    <source>
        <strain evidence="2 3">119BY6-57</strain>
    </source>
</reference>
<keyword evidence="3" id="KW-1185">Reference proteome</keyword>
<evidence type="ECO:0000256" key="1">
    <source>
        <dbReference type="SAM" id="SignalP"/>
    </source>
</evidence>
<dbReference type="Pfam" id="PF20101">
    <property type="entry name" value="DUF6491"/>
    <property type="match status" value="1"/>
</dbReference>
<dbReference type="PROSITE" id="PS51257">
    <property type="entry name" value="PROKAR_LIPOPROTEIN"/>
    <property type="match status" value="1"/>
</dbReference>
<evidence type="ECO:0000313" key="2">
    <source>
        <dbReference type="EMBL" id="MBB1061046.1"/>
    </source>
</evidence>